<comment type="caution">
    <text evidence="1">The sequence shown here is derived from an EMBL/GenBank/DDBJ whole genome shotgun (WGS) entry which is preliminary data.</text>
</comment>
<organism evidence="1 2">
    <name type="scientific">Cladophialophora carrionii</name>
    <dbReference type="NCBI Taxonomy" id="86049"/>
    <lineage>
        <taxon>Eukaryota</taxon>
        <taxon>Fungi</taxon>
        <taxon>Dikarya</taxon>
        <taxon>Ascomycota</taxon>
        <taxon>Pezizomycotina</taxon>
        <taxon>Eurotiomycetes</taxon>
        <taxon>Chaetothyriomycetidae</taxon>
        <taxon>Chaetothyriales</taxon>
        <taxon>Herpotrichiellaceae</taxon>
        <taxon>Cladophialophora</taxon>
    </lineage>
</organism>
<keyword evidence="2" id="KW-1185">Reference proteome</keyword>
<evidence type="ECO:0000313" key="2">
    <source>
        <dbReference type="Proteomes" id="UP000094526"/>
    </source>
</evidence>
<protein>
    <submittedName>
        <fullName evidence="1">Uncharacterized protein</fullName>
    </submittedName>
</protein>
<accession>A0A1C1CZN4</accession>
<name>A0A1C1CZN4_9EURO</name>
<dbReference type="Proteomes" id="UP000094526">
    <property type="component" value="Unassembled WGS sequence"/>
</dbReference>
<proteinExistence type="predicted"/>
<dbReference type="EMBL" id="LGRB01000008">
    <property type="protein sequence ID" value="OCT54019.1"/>
    <property type="molecule type" value="Genomic_DNA"/>
</dbReference>
<sequence>MGSESGGEIVVVQTVITIAIDRIGKGRNSDEYSVPLTVSLYDVRVGTSYPCYEDAPVDRHAMPHPGIRETCEMRGADLLRGSQRFGTNKLGVAGDTVHCHLHPNPGTHSRHITSVSTFQFACRTNPPSFSGSQTGGYNVDFARYRELKVTKQYS</sequence>
<gene>
    <name evidence="1" type="ORF">CLCR_10949</name>
</gene>
<dbReference type="VEuPathDB" id="FungiDB:CLCR_10949"/>
<evidence type="ECO:0000313" key="1">
    <source>
        <dbReference type="EMBL" id="OCT54019.1"/>
    </source>
</evidence>
<dbReference type="AlphaFoldDB" id="A0A1C1CZN4"/>
<reference evidence="2" key="1">
    <citation type="submission" date="2015-07" db="EMBL/GenBank/DDBJ databases">
        <authorList>
            <person name="Teixeira M.M."/>
            <person name="Souza R.C."/>
            <person name="Almeida L.G."/>
            <person name="Vicente V.A."/>
            <person name="de Hoog S."/>
            <person name="Bocca A.L."/>
            <person name="de Almeida S.R."/>
            <person name="Vasconcelos A.T."/>
            <person name="Felipe M.S."/>
        </authorList>
    </citation>
    <scope>NUCLEOTIDE SEQUENCE [LARGE SCALE GENOMIC DNA]</scope>
    <source>
        <strain evidence="2">KSF</strain>
    </source>
</reference>